<accession>A0A7W9QH14</accession>
<protein>
    <submittedName>
        <fullName evidence="1">Uncharacterized protein</fullName>
    </submittedName>
</protein>
<proteinExistence type="predicted"/>
<dbReference type="Proteomes" id="UP000588098">
    <property type="component" value="Unassembled WGS sequence"/>
</dbReference>
<evidence type="ECO:0000313" key="2">
    <source>
        <dbReference type="Proteomes" id="UP000588098"/>
    </source>
</evidence>
<keyword evidence="2" id="KW-1185">Reference proteome</keyword>
<comment type="caution">
    <text evidence="1">The sequence shown here is derived from an EMBL/GenBank/DDBJ whole genome shotgun (WGS) entry which is preliminary data.</text>
</comment>
<sequence>MDQIGREDLDRWAAGVQRLGHEGNLVSGVAARKAITPARPSARG</sequence>
<evidence type="ECO:0000313" key="1">
    <source>
        <dbReference type="EMBL" id="MBB5940103.1"/>
    </source>
</evidence>
<gene>
    <name evidence="1" type="ORF">FHS42_007201</name>
</gene>
<dbReference type="EMBL" id="JACHJL010000034">
    <property type="protein sequence ID" value="MBB5940103.1"/>
    <property type="molecule type" value="Genomic_DNA"/>
</dbReference>
<dbReference type="RefSeq" id="WP_281392933.1">
    <property type="nucleotide sequence ID" value="NZ_JACHJL010000034.1"/>
</dbReference>
<reference evidence="1 2" key="1">
    <citation type="submission" date="2020-08" db="EMBL/GenBank/DDBJ databases">
        <title>Genomic Encyclopedia of Type Strains, Phase III (KMG-III): the genomes of soil and plant-associated and newly described type strains.</title>
        <authorList>
            <person name="Whitman W."/>
        </authorList>
    </citation>
    <scope>NUCLEOTIDE SEQUENCE [LARGE SCALE GENOMIC DNA]</scope>
    <source>
        <strain evidence="1 2">CECT 8305</strain>
    </source>
</reference>
<organism evidence="1 2">
    <name type="scientific">Streptomyces zagrosensis</name>
    <dbReference type="NCBI Taxonomy" id="1042984"/>
    <lineage>
        <taxon>Bacteria</taxon>
        <taxon>Bacillati</taxon>
        <taxon>Actinomycetota</taxon>
        <taxon>Actinomycetes</taxon>
        <taxon>Kitasatosporales</taxon>
        <taxon>Streptomycetaceae</taxon>
        <taxon>Streptomyces</taxon>
    </lineage>
</organism>
<dbReference type="AlphaFoldDB" id="A0A7W9QH14"/>
<name>A0A7W9QH14_9ACTN</name>